<evidence type="ECO:0000259" key="3">
    <source>
        <dbReference type="Pfam" id="PF01478"/>
    </source>
</evidence>
<dbReference type="PANTHER" id="PTHR30487:SF0">
    <property type="entry name" value="PREPILIN LEADER PEPTIDASE_N-METHYLTRANSFERASE-RELATED"/>
    <property type="match status" value="1"/>
</dbReference>
<dbReference type="RefSeq" id="WP_186982334.1">
    <property type="nucleotide sequence ID" value="NZ_JACOQH010000006.1"/>
</dbReference>
<name>A0ABR7IBB0_9FIRM</name>
<comment type="caution">
    <text evidence="4">The sequence shown here is derived from an EMBL/GenBank/DDBJ whole genome shotgun (WGS) entry which is preliminary data.</text>
</comment>
<gene>
    <name evidence="4" type="ORF">H8Z76_09490</name>
</gene>
<dbReference type="Gene3D" id="1.20.120.1220">
    <property type="match status" value="1"/>
</dbReference>
<feature type="transmembrane region" description="Helical" evidence="2">
    <location>
        <begin position="79"/>
        <end position="112"/>
    </location>
</feature>
<sequence>MLKYLTLLMILFAAAWMDLCTEKISNRLIFFGIGIGLFFQLKEHGAVGILYFFIYISIPVIVFYLLFLMHALGAGDIKLFSVIGVFLNMSGLCRCVFLAFLFGAGISLFRMVKEKSLRQRMKSLMDYAKRTVHTGQVTSYRSSRNAADTICFSVPILMGYLCYLLEVMC</sequence>
<dbReference type="InterPro" id="IPR000045">
    <property type="entry name" value="Prepilin_IV_endopep_pep"/>
</dbReference>
<dbReference type="EMBL" id="JACOQH010000006">
    <property type="protein sequence ID" value="MBC5754238.1"/>
    <property type="molecule type" value="Genomic_DNA"/>
</dbReference>
<evidence type="ECO:0000313" key="4">
    <source>
        <dbReference type="EMBL" id="MBC5754238.1"/>
    </source>
</evidence>
<reference evidence="4 5" key="1">
    <citation type="submission" date="2020-08" db="EMBL/GenBank/DDBJ databases">
        <title>Genome public.</title>
        <authorList>
            <person name="Liu C."/>
            <person name="Sun Q."/>
        </authorList>
    </citation>
    <scope>NUCLEOTIDE SEQUENCE [LARGE SCALE GENOMIC DNA]</scope>
    <source>
        <strain evidence="4 5">BX0805</strain>
    </source>
</reference>
<keyword evidence="2" id="KW-0812">Transmembrane</keyword>
<keyword evidence="2" id="KW-0472">Membrane</keyword>
<protein>
    <submittedName>
        <fullName evidence="4">Prepilin peptidase</fullName>
    </submittedName>
</protein>
<keyword evidence="5" id="KW-1185">Reference proteome</keyword>
<feature type="transmembrane region" description="Helical" evidence="2">
    <location>
        <begin position="27"/>
        <end position="42"/>
    </location>
</feature>
<evidence type="ECO:0000256" key="2">
    <source>
        <dbReference type="SAM" id="Phobius"/>
    </source>
</evidence>
<feature type="domain" description="Prepilin type IV endopeptidase peptidase" evidence="3">
    <location>
        <begin position="6"/>
        <end position="107"/>
    </location>
</feature>
<accession>A0ABR7IBB0</accession>
<dbReference type="InterPro" id="IPR050882">
    <property type="entry name" value="Prepilin_peptidase/N-MTase"/>
</dbReference>
<dbReference type="Pfam" id="PF01478">
    <property type="entry name" value="Peptidase_A24"/>
    <property type="match status" value="1"/>
</dbReference>
<evidence type="ECO:0000313" key="5">
    <source>
        <dbReference type="Proteomes" id="UP000621540"/>
    </source>
</evidence>
<keyword evidence="2" id="KW-1133">Transmembrane helix</keyword>
<dbReference type="PANTHER" id="PTHR30487">
    <property type="entry name" value="TYPE 4 PREPILIN-LIKE PROTEINS LEADER PEPTIDE-PROCESSING ENZYME"/>
    <property type="match status" value="1"/>
</dbReference>
<evidence type="ECO:0000256" key="1">
    <source>
        <dbReference type="ARBA" id="ARBA00005801"/>
    </source>
</evidence>
<comment type="similarity">
    <text evidence="1">Belongs to the peptidase A24 family.</text>
</comment>
<feature type="transmembrane region" description="Helical" evidence="2">
    <location>
        <begin position="49"/>
        <end position="73"/>
    </location>
</feature>
<dbReference type="Proteomes" id="UP000621540">
    <property type="component" value="Unassembled WGS sequence"/>
</dbReference>
<proteinExistence type="inferred from homology"/>
<organism evidence="4 5">
    <name type="scientific">Roseburia yibonii</name>
    <dbReference type="NCBI Taxonomy" id="2763063"/>
    <lineage>
        <taxon>Bacteria</taxon>
        <taxon>Bacillati</taxon>
        <taxon>Bacillota</taxon>
        <taxon>Clostridia</taxon>
        <taxon>Lachnospirales</taxon>
        <taxon>Lachnospiraceae</taxon>
        <taxon>Roseburia</taxon>
    </lineage>
</organism>